<sequence length="152" mass="16680">MTFWTYMLRCADGRYYVGHTDALDRRIAQHHHGKGCDFTARRQPVALVWSEGFVTRLEALEAEQRLKGWSRAKKEALIAGNWARLHELAVSHEARPSTSLRTNGDGRNGAPLSARPQPALSVRPDAPLSVRPEPVEGLALGPALSIVGPAIP</sequence>
<gene>
    <name evidence="4" type="ORF">Q4F19_00700</name>
</gene>
<evidence type="ECO:0000313" key="5">
    <source>
        <dbReference type="Proteomes" id="UP001169764"/>
    </source>
</evidence>
<dbReference type="InterPro" id="IPR050190">
    <property type="entry name" value="UPF0213_domain"/>
</dbReference>
<dbReference type="PROSITE" id="PS50164">
    <property type="entry name" value="GIY_YIG"/>
    <property type="match status" value="1"/>
</dbReference>
<dbReference type="SUPFAM" id="SSF82771">
    <property type="entry name" value="GIY-YIG endonuclease"/>
    <property type="match status" value="1"/>
</dbReference>
<dbReference type="InterPro" id="IPR035901">
    <property type="entry name" value="GIY-YIG_endonuc_sf"/>
</dbReference>
<organism evidence="4 5">
    <name type="scientific">Sphingomonas natans</name>
    <dbReference type="NCBI Taxonomy" id="3063330"/>
    <lineage>
        <taxon>Bacteria</taxon>
        <taxon>Pseudomonadati</taxon>
        <taxon>Pseudomonadota</taxon>
        <taxon>Alphaproteobacteria</taxon>
        <taxon>Sphingomonadales</taxon>
        <taxon>Sphingomonadaceae</taxon>
        <taxon>Sphingomonas</taxon>
    </lineage>
</organism>
<feature type="region of interest" description="Disordered" evidence="2">
    <location>
        <begin position="93"/>
        <end position="128"/>
    </location>
</feature>
<dbReference type="PANTHER" id="PTHR34477">
    <property type="entry name" value="UPF0213 PROTEIN YHBQ"/>
    <property type="match status" value="1"/>
</dbReference>
<dbReference type="RefSeq" id="WP_303539222.1">
    <property type="nucleotide sequence ID" value="NZ_JAUOTP010000001.1"/>
</dbReference>
<dbReference type="InterPro" id="IPR000305">
    <property type="entry name" value="GIY-YIG_endonuc"/>
</dbReference>
<protein>
    <submittedName>
        <fullName evidence="4">GIY-YIG nuclease family protein</fullName>
    </submittedName>
</protein>
<name>A0ABT8Y5E7_9SPHN</name>
<dbReference type="CDD" id="cd10456">
    <property type="entry name" value="GIY-YIG_UPF0213"/>
    <property type="match status" value="1"/>
</dbReference>
<feature type="domain" description="GIY-YIG" evidence="3">
    <location>
        <begin position="1"/>
        <end position="76"/>
    </location>
</feature>
<comment type="caution">
    <text evidence="4">The sequence shown here is derived from an EMBL/GenBank/DDBJ whole genome shotgun (WGS) entry which is preliminary data.</text>
</comment>
<dbReference type="SMART" id="SM00465">
    <property type="entry name" value="GIYc"/>
    <property type="match status" value="1"/>
</dbReference>
<dbReference type="Pfam" id="PF01541">
    <property type="entry name" value="GIY-YIG"/>
    <property type="match status" value="1"/>
</dbReference>
<evidence type="ECO:0000256" key="2">
    <source>
        <dbReference type="SAM" id="MobiDB-lite"/>
    </source>
</evidence>
<accession>A0ABT8Y5E7</accession>
<dbReference type="PANTHER" id="PTHR34477:SF1">
    <property type="entry name" value="UPF0213 PROTEIN YHBQ"/>
    <property type="match status" value="1"/>
</dbReference>
<evidence type="ECO:0000256" key="1">
    <source>
        <dbReference type="ARBA" id="ARBA00007435"/>
    </source>
</evidence>
<dbReference type="Gene3D" id="3.40.1440.10">
    <property type="entry name" value="GIY-YIG endonuclease"/>
    <property type="match status" value="1"/>
</dbReference>
<dbReference type="EMBL" id="JAUOTP010000001">
    <property type="protein sequence ID" value="MDO6412890.1"/>
    <property type="molecule type" value="Genomic_DNA"/>
</dbReference>
<dbReference type="Proteomes" id="UP001169764">
    <property type="component" value="Unassembled WGS sequence"/>
</dbReference>
<evidence type="ECO:0000313" key="4">
    <source>
        <dbReference type="EMBL" id="MDO6412890.1"/>
    </source>
</evidence>
<evidence type="ECO:0000259" key="3">
    <source>
        <dbReference type="PROSITE" id="PS50164"/>
    </source>
</evidence>
<comment type="similarity">
    <text evidence="1">Belongs to the UPF0213 family.</text>
</comment>
<keyword evidence="5" id="KW-1185">Reference proteome</keyword>
<proteinExistence type="inferred from homology"/>
<reference evidence="4" key="1">
    <citation type="submission" date="2023-07" db="EMBL/GenBank/DDBJ databases">
        <authorList>
            <person name="Kim M."/>
        </authorList>
    </citation>
    <scope>NUCLEOTIDE SEQUENCE</scope>
    <source>
        <strain evidence="4">BIUV-7</strain>
    </source>
</reference>